<gene>
    <name evidence="2" type="ORF">SAMN06295933_2956</name>
</gene>
<dbReference type="GO" id="GO:0016758">
    <property type="term" value="F:hexosyltransferase activity"/>
    <property type="evidence" value="ECO:0007669"/>
    <property type="project" value="TreeGrafter"/>
</dbReference>
<dbReference type="PANTHER" id="PTHR45947:SF3">
    <property type="entry name" value="SULFOQUINOVOSYL TRANSFERASE SQD2"/>
    <property type="match status" value="1"/>
</dbReference>
<protein>
    <submittedName>
        <fullName evidence="2">Glycosyltransferase involved in cell wall bisynthesis</fullName>
    </submittedName>
</protein>
<sequence length="424" mass="47582">MILQIFSHEAAALEAGGIEFLKTGIHYEWKNQKEYWNIIHQSLMQETLLVIITDRLSHLIKKGELIDRYYNPGGIFKHVHILMTNDDKPEISPLQRTVGDAKLTLHNIPSGMSLLAKTLWRPCLLKHWSKQGIALARDINPQLIRCYGNFLNGYLGARIHEELNIPLFVSLHTQPDATRARKEVGFKTQVFYQLSKALESYTLKSADRVSCVYGSIVDYARKRGVTAPITAYNVINNAALSRKQSYESTGPLQILYIGRLIPAKNPENLLKGMHGKNAELTVIGDGVKAEEMKALSSALGLSDKVRFIPALTNDELCRTLHTYDLFAGHSQYSELPKTVLEASLCGLPVLVNKRKGKAVPEYKDGWAMLVDDSPEGYSKGIDFFSDENNRGKFGEMAAQYADSHWEPSHAESVFAEIHRTLINS</sequence>
<keyword evidence="3" id="KW-1185">Reference proteome</keyword>
<dbReference type="RefSeq" id="WP_085103584.1">
    <property type="nucleotide sequence ID" value="NZ_FWZU01000005.1"/>
</dbReference>
<keyword evidence="2" id="KW-0808">Transferase</keyword>
<dbReference type="AlphaFoldDB" id="A0A1X7EHS3"/>
<organism evidence="2 3">
    <name type="scientific">Desulfovibrio gilichinskyi</name>
    <dbReference type="NCBI Taxonomy" id="1519643"/>
    <lineage>
        <taxon>Bacteria</taxon>
        <taxon>Pseudomonadati</taxon>
        <taxon>Thermodesulfobacteriota</taxon>
        <taxon>Desulfovibrionia</taxon>
        <taxon>Desulfovibrionales</taxon>
        <taxon>Desulfovibrionaceae</taxon>
        <taxon>Desulfovibrio</taxon>
    </lineage>
</organism>
<dbReference type="InterPro" id="IPR001296">
    <property type="entry name" value="Glyco_trans_1"/>
</dbReference>
<evidence type="ECO:0000313" key="3">
    <source>
        <dbReference type="Proteomes" id="UP000192906"/>
    </source>
</evidence>
<dbReference type="Gene3D" id="3.40.50.2000">
    <property type="entry name" value="Glycogen Phosphorylase B"/>
    <property type="match status" value="2"/>
</dbReference>
<name>A0A1X7EHS3_9BACT</name>
<evidence type="ECO:0000313" key="2">
    <source>
        <dbReference type="EMBL" id="SMF34077.1"/>
    </source>
</evidence>
<dbReference type="InterPro" id="IPR050194">
    <property type="entry name" value="Glycosyltransferase_grp1"/>
</dbReference>
<dbReference type="PANTHER" id="PTHR45947">
    <property type="entry name" value="SULFOQUINOVOSYL TRANSFERASE SQD2"/>
    <property type="match status" value="1"/>
</dbReference>
<evidence type="ECO:0000259" key="1">
    <source>
        <dbReference type="Pfam" id="PF00534"/>
    </source>
</evidence>
<dbReference type="Pfam" id="PF00534">
    <property type="entry name" value="Glycos_transf_1"/>
    <property type="match status" value="1"/>
</dbReference>
<dbReference type="STRING" id="1519643.SAMN06295933_2956"/>
<dbReference type="EMBL" id="FWZU01000005">
    <property type="protein sequence ID" value="SMF34077.1"/>
    <property type="molecule type" value="Genomic_DNA"/>
</dbReference>
<dbReference type="Proteomes" id="UP000192906">
    <property type="component" value="Unassembled WGS sequence"/>
</dbReference>
<proteinExistence type="predicted"/>
<reference evidence="3" key="1">
    <citation type="submission" date="2017-04" db="EMBL/GenBank/DDBJ databases">
        <authorList>
            <person name="Varghese N."/>
            <person name="Submissions S."/>
        </authorList>
    </citation>
    <scope>NUCLEOTIDE SEQUENCE [LARGE SCALE GENOMIC DNA]</scope>
    <source>
        <strain evidence="3">K3S</strain>
    </source>
</reference>
<dbReference type="OrthoDB" id="9790710at2"/>
<dbReference type="SUPFAM" id="SSF53756">
    <property type="entry name" value="UDP-Glycosyltransferase/glycogen phosphorylase"/>
    <property type="match status" value="1"/>
</dbReference>
<feature type="domain" description="Glycosyl transferase family 1" evidence="1">
    <location>
        <begin position="242"/>
        <end position="397"/>
    </location>
</feature>
<accession>A0A1X7EHS3</accession>